<evidence type="ECO:0000259" key="2">
    <source>
        <dbReference type="PROSITE" id="PS50802"/>
    </source>
</evidence>
<name>A0A9X0AX14_9HELO</name>
<feature type="region of interest" description="Disordered" evidence="1">
    <location>
        <begin position="419"/>
        <end position="443"/>
    </location>
</feature>
<feature type="compositionally biased region" description="Pro residues" evidence="1">
    <location>
        <begin position="81"/>
        <end position="95"/>
    </location>
</feature>
<reference evidence="3" key="1">
    <citation type="submission" date="2022-11" db="EMBL/GenBank/DDBJ databases">
        <title>Genome Resource of Sclerotinia nivalis Strain SnTB1, a Plant Pathogen Isolated from American Ginseng.</title>
        <authorList>
            <person name="Fan S."/>
        </authorList>
    </citation>
    <scope>NUCLEOTIDE SEQUENCE</scope>
    <source>
        <strain evidence="3">SnTB1</strain>
    </source>
</reference>
<feature type="compositionally biased region" description="Basic and acidic residues" evidence="1">
    <location>
        <begin position="426"/>
        <end position="435"/>
    </location>
</feature>
<evidence type="ECO:0000256" key="1">
    <source>
        <dbReference type="SAM" id="MobiDB-lite"/>
    </source>
</evidence>
<dbReference type="Proteomes" id="UP001152300">
    <property type="component" value="Unassembled WGS sequence"/>
</dbReference>
<dbReference type="EMBL" id="JAPEIS010000001">
    <property type="protein sequence ID" value="KAJ8070511.1"/>
    <property type="molecule type" value="Genomic_DNA"/>
</dbReference>
<evidence type="ECO:0000313" key="4">
    <source>
        <dbReference type="Proteomes" id="UP001152300"/>
    </source>
</evidence>
<dbReference type="AlphaFoldDB" id="A0A9X0AX14"/>
<feature type="compositionally biased region" description="Basic and acidic residues" evidence="1">
    <location>
        <begin position="61"/>
        <end position="72"/>
    </location>
</feature>
<sequence length="600" mass="69170">MNAEELARVLRRDPNINVPRPIYKRPKLTLPLMWKQASKHYRASTFPAQPRTEPRQWLTEKQLKTPWHELPPRQRLHGPIRRPPPPPPPRPPPTPAGRGDNEEELLPLGEEREQGETPEAKKRDRLPDDDDDDESIPVKKQKIDAENGGKTDKAKGKEKPQWLKAARPPAHPPGILPLSPQDARAPRVANPEIGPLRNQFPGPGNFEHRWKNNPKADENREIRDSIPKSLDEVPDVRLMPERISKDRRRVKDFKYMEDQEFYDMDIPDSGDCFFGAVSMALYGTALYWHWVKYCHLYFFRFVLTHPGHPRYESYWRLNSNISSLTKRNIWQQLSTPHAWQSSDLLNVTADIFNLFIVLYEQLDIPKNIPKAQQKPQDHQSIGLFGQYNATHIFLHIINRNHYQTLVPYQNPEAQFPFPDGVTIDPKPGRAKERPPGGRGRAIIPPPIAQPVYVGPWDLDITRVLGINTKDGALDIDLVNTWMRREREAAERRNDPTEVKWWIQAKEREAEEEQAREEKALQGWSKEAQGKNAQPSNEELAKNLEKTLGKEKKKDEQLSNEDFAEDLNEMLGKWEGQGVQQSNEELAKGLEKTVDKGKAPG</sequence>
<dbReference type="InterPro" id="IPR003323">
    <property type="entry name" value="OTU_dom"/>
</dbReference>
<feature type="compositionally biased region" description="Basic and acidic residues" evidence="1">
    <location>
        <begin position="1"/>
        <end position="14"/>
    </location>
</feature>
<feature type="region of interest" description="Disordered" evidence="1">
    <location>
        <begin position="511"/>
        <end position="561"/>
    </location>
</feature>
<dbReference type="PROSITE" id="PS50802">
    <property type="entry name" value="OTU"/>
    <property type="match status" value="1"/>
</dbReference>
<gene>
    <name evidence="3" type="ORF">OCU04_000884</name>
</gene>
<organism evidence="3 4">
    <name type="scientific">Sclerotinia nivalis</name>
    <dbReference type="NCBI Taxonomy" id="352851"/>
    <lineage>
        <taxon>Eukaryota</taxon>
        <taxon>Fungi</taxon>
        <taxon>Dikarya</taxon>
        <taxon>Ascomycota</taxon>
        <taxon>Pezizomycotina</taxon>
        <taxon>Leotiomycetes</taxon>
        <taxon>Helotiales</taxon>
        <taxon>Sclerotiniaceae</taxon>
        <taxon>Sclerotinia</taxon>
    </lineage>
</organism>
<feature type="compositionally biased region" description="Basic and acidic residues" evidence="1">
    <location>
        <begin position="206"/>
        <end position="220"/>
    </location>
</feature>
<comment type="caution">
    <text evidence="3">The sequence shown here is derived from an EMBL/GenBank/DDBJ whole genome shotgun (WGS) entry which is preliminary data.</text>
</comment>
<dbReference type="OrthoDB" id="3540583at2759"/>
<feature type="compositionally biased region" description="Basic and acidic residues" evidence="1">
    <location>
        <begin position="109"/>
        <end position="126"/>
    </location>
</feature>
<proteinExistence type="predicted"/>
<feature type="region of interest" description="Disordered" evidence="1">
    <location>
        <begin position="1"/>
        <end position="22"/>
    </location>
</feature>
<dbReference type="Gene3D" id="3.90.70.80">
    <property type="match status" value="1"/>
</dbReference>
<evidence type="ECO:0000313" key="3">
    <source>
        <dbReference type="EMBL" id="KAJ8070511.1"/>
    </source>
</evidence>
<dbReference type="CDD" id="cd22744">
    <property type="entry name" value="OTU"/>
    <property type="match status" value="1"/>
</dbReference>
<protein>
    <recommendedName>
        <fullName evidence="2">OTU domain-containing protein</fullName>
    </recommendedName>
</protein>
<keyword evidence="4" id="KW-1185">Reference proteome</keyword>
<feature type="domain" description="OTU" evidence="2">
    <location>
        <begin position="261"/>
        <end position="408"/>
    </location>
</feature>
<feature type="compositionally biased region" description="Basic and acidic residues" evidence="1">
    <location>
        <begin position="141"/>
        <end position="161"/>
    </location>
</feature>
<feature type="compositionally biased region" description="Basic and acidic residues" evidence="1">
    <location>
        <begin position="538"/>
        <end position="556"/>
    </location>
</feature>
<feature type="region of interest" description="Disordered" evidence="1">
    <location>
        <begin position="43"/>
        <end position="220"/>
    </location>
</feature>
<accession>A0A9X0AX14</accession>